<accession>I0GV43</accession>
<dbReference type="KEGG" id="sri:SELR_pSRC200960"/>
<dbReference type="Pfam" id="PF18475">
    <property type="entry name" value="PIN7"/>
    <property type="match status" value="1"/>
</dbReference>
<feature type="region of interest" description="Disordered" evidence="1">
    <location>
        <begin position="126"/>
        <end position="148"/>
    </location>
</feature>
<reference evidence="3 4" key="1">
    <citation type="submission" date="2011-10" db="EMBL/GenBank/DDBJ databases">
        <title>Whole genome sequence of Selenomonas ruminantium subsp. lactilytica TAM6421.</title>
        <authorList>
            <person name="Oguchi A."/>
            <person name="Ankai A."/>
            <person name="Kaneko J."/>
            <person name="Yamada-Narita S."/>
            <person name="Fukui S."/>
            <person name="Takahashi M."/>
            <person name="Onodera T."/>
            <person name="Kojima S."/>
            <person name="Fushimi T."/>
            <person name="Abe N."/>
            <person name="Kamio Y."/>
            <person name="Yamazaki S."/>
            <person name="Fujita N."/>
        </authorList>
    </citation>
    <scope>NUCLEOTIDE SEQUENCE [LARGE SCALE GENOMIC DNA]</scope>
    <source>
        <strain evidence="4">NBRC 103574 / TAM6421</strain>
        <plasmid evidence="3 4">pSRC2</plasmid>
    </source>
</reference>
<dbReference type="OrthoDB" id="1668984at2"/>
<keyword evidence="3" id="KW-0614">Plasmid</keyword>
<dbReference type="PATRIC" id="fig|927704.6.peg.3291"/>
<proteinExistence type="predicted"/>
<feature type="domain" description="PIN-like" evidence="2">
    <location>
        <begin position="5"/>
        <end position="114"/>
    </location>
</feature>
<sequence>MNYYLLDFENVKSSGFDGVEKLSEQDKVIAFYSVNSGTITIDMHIKINKSKADIEFQKVFIGGKNALDFQLSSYLGYLIRDTLPTEDNAEMCNYYIVSNDTGYDFLCKYWKNQGVEVKIVSSISGENPAKNEEEKSSPPDTHITNKNDLEKTLKTILPDKTDAPIVAKIINQYKTKQGVNNGLTKTFPQQKVGPIYKAIKSLIADKKGQ</sequence>
<dbReference type="InterPro" id="IPR041494">
    <property type="entry name" value="PIN7"/>
</dbReference>
<dbReference type="Proteomes" id="UP000007887">
    <property type="component" value="Plasmid pSRC2"/>
</dbReference>
<gene>
    <name evidence="3" type="ordered locus">SELR_pSRC200960</name>
</gene>
<geneLocation type="plasmid" evidence="3 4">
    <name>pSRC2</name>
</geneLocation>
<dbReference type="RefSeq" id="WP_014430981.1">
    <property type="nucleotide sequence ID" value="NC_017076.1"/>
</dbReference>
<dbReference type="AlphaFoldDB" id="I0GV43"/>
<organism evidence="3 4">
    <name type="scientific">Selenomonas ruminantium subsp. lactilytica (strain NBRC 103574 / TAM6421)</name>
    <dbReference type="NCBI Taxonomy" id="927704"/>
    <lineage>
        <taxon>Bacteria</taxon>
        <taxon>Bacillati</taxon>
        <taxon>Bacillota</taxon>
        <taxon>Negativicutes</taxon>
        <taxon>Selenomonadales</taxon>
        <taxon>Selenomonadaceae</taxon>
        <taxon>Selenomonas</taxon>
    </lineage>
</organism>
<evidence type="ECO:0000259" key="2">
    <source>
        <dbReference type="Pfam" id="PF18475"/>
    </source>
</evidence>
<dbReference type="EMBL" id="AP012293">
    <property type="protein sequence ID" value="BAL84630.1"/>
    <property type="molecule type" value="Genomic_DNA"/>
</dbReference>
<dbReference type="HOGENOM" id="CLU_105825_0_0_9"/>
<evidence type="ECO:0000313" key="3">
    <source>
        <dbReference type="EMBL" id="BAL84630.1"/>
    </source>
</evidence>
<protein>
    <recommendedName>
        <fullName evidence="2">PIN-like domain-containing protein</fullName>
    </recommendedName>
</protein>
<name>I0GV43_SELRL</name>
<evidence type="ECO:0000256" key="1">
    <source>
        <dbReference type="SAM" id="MobiDB-lite"/>
    </source>
</evidence>
<evidence type="ECO:0000313" key="4">
    <source>
        <dbReference type="Proteomes" id="UP000007887"/>
    </source>
</evidence>
<feature type="compositionally biased region" description="Basic and acidic residues" evidence="1">
    <location>
        <begin position="129"/>
        <end position="148"/>
    </location>
</feature>